<evidence type="ECO:0000313" key="1">
    <source>
        <dbReference type="EMBL" id="KAI4376190.1"/>
    </source>
</evidence>
<organism evidence="1 2">
    <name type="scientific">Melastoma candidum</name>
    <dbReference type="NCBI Taxonomy" id="119954"/>
    <lineage>
        <taxon>Eukaryota</taxon>
        <taxon>Viridiplantae</taxon>
        <taxon>Streptophyta</taxon>
        <taxon>Embryophyta</taxon>
        <taxon>Tracheophyta</taxon>
        <taxon>Spermatophyta</taxon>
        <taxon>Magnoliopsida</taxon>
        <taxon>eudicotyledons</taxon>
        <taxon>Gunneridae</taxon>
        <taxon>Pentapetalae</taxon>
        <taxon>rosids</taxon>
        <taxon>malvids</taxon>
        <taxon>Myrtales</taxon>
        <taxon>Melastomataceae</taxon>
        <taxon>Melastomatoideae</taxon>
        <taxon>Melastomateae</taxon>
        <taxon>Melastoma</taxon>
    </lineage>
</organism>
<protein>
    <submittedName>
        <fullName evidence="1">Uncharacterized protein</fullName>
    </submittedName>
</protein>
<reference evidence="2" key="1">
    <citation type="journal article" date="2023" name="Front. Plant Sci.">
        <title>Chromosomal-level genome assembly of Melastoma candidum provides insights into trichome evolution.</title>
        <authorList>
            <person name="Zhong Y."/>
            <person name="Wu W."/>
            <person name="Sun C."/>
            <person name="Zou P."/>
            <person name="Liu Y."/>
            <person name="Dai S."/>
            <person name="Zhou R."/>
        </authorList>
    </citation>
    <scope>NUCLEOTIDE SEQUENCE [LARGE SCALE GENOMIC DNA]</scope>
</reference>
<comment type="caution">
    <text evidence="1">The sequence shown here is derived from an EMBL/GenBank/DDBJ whole genome shotgun (WGS) entry which is preliminary data.</text>
</comment>
<evidence type="ECO:0000313" key="2">
    <source>
        <dbReference type="Proteomes" id="UP001057402"/>
    </source>
</evidence>
<proteinExistence type="predicted"/>
<gene>
    <name evidence="1" type="ORF">MLD38_013980</name>
</gene>
<accession>A0ACB9RBW6</accession>
<keyword evidence="2" id="KW-1185">Reference proteome</keyword>
<name>A0ACB9RBW6_9MYRT</name>
<dbReference type="EMBL" id="CM042883">
    <property type="protein sequence ID" value="KAI4376190.1"/>
    <property type="molecule type" value="Genomic_DNA"/>
</dbReference>
<dbReference type="Proteomes" id="UP001057402">
    <property type="component" value="Chromosome 4"/>
</dbReference>
<sequence>MASGNNQENQQMGSFFVRRVEIVRSKVPNPEMILRMSNLDRQCPSHMYLLFFYERNEIPPSRMFDDLRSSLEETLSVWYPAAGRLTIVGGESAGKKLKPKFDLLCNNEGAVLVESVTTVKIPELGNLSRNNEFFEKLVSRPKNHSNISEMPLLVAQVTHFECGGFSIGIGTSHSLFDGPAALDFLRSWSANSTSTKGSRDLQNRNPVFERGRLLISTFDDRTSSPLRNTTNTKANGIEHMHQLIKQAAIDHAAAKGCSNHSSGHDKYSLQTFRISKAQLESLRKRFDENSTWSSFEVVSAHLWKARTRALGIKKQTIVCLQFAVDTRTRVVPLLPKSFAGNAYVLASVALTAGQLEEASYEDITRKIRKAKESITCDYVEAYMNALERAEAAVLPPLEELTIISDWTRIPFHEVEFLGKRVDYVSPLVAPVPYVAYLMRSPKDDGAIDVRMGLRPGTVRDFVGCSGFDAE</sequence>